<comment type="similarity">
    <text evidence="3 7">Belongs to the type-II 3-dehydroquinase family.</text>
</comment>
<sequence>MKKLVLRGKILFLNGPNLNRLGRRDRAQYGITTLPQIVTSAKKIVQMHGFSLRAMQSNHSGYLIDWIQAFVDEGPEGLMKGIVINPGGLTHYDIALRDALGDAKTQGVSAIEVHLSDTDEREEFRHISFVRKVCIGHVKGLGADGYRIGLLELMAHLERMRRNGSSKL</sequence>
<dbReference type="EC" id="4.2.1.10" evidence="5 7"/>
<feature type="binding site" evidence="7 9">
    <location>
        <position position="85"/>
    </location>
    <ligand>
        <name>substrate</name>
    </ligand>
</feature>
<keyword evidence="6 7" id="KW-0456">Lyase</keyword>
<dbReference type="PANTHER" id="PTHR21272">
    <property type="entry name" value="CATABOLIC 3-DEHYDROQUINASE"/>
    <property type="match status" value="1"/>
</dbReference>
<reference evidence="11 12" key="1">
    <citation type="journal article" date="2016" name="Nat. Commun.">
        <title>Thousands of microbial genomes shed light on interconnected biogeochemical processes in an aquifer system.</title>
        <authorList>
            <person name="Anantharaman K."/>
            <person name="Brown C.T."/>
            <person name="Hug L.A."/>
            <person name="Sharon I."/>
            <person name="Castelle C.J."/>
            <person name="Probst A.J."/>
            <person name="Thomas B.C."/>
            <person name="Singh A."/>
            <person name="Wilkins M.J."/>
            <person name="Karaoz U."/>
            <person name="Brodie E.L."/>
            <person name="Williams K.H."/>
            <person name="Hubbard S.S."/>
            <person name="Banfield J.F."/>
        </authorList>
    </citation>
    <scope>NUCLEOTIDE SEQUENCE [LARGE SCALE GENOMIC DNA]</scope>
</reference>
<dbReference type="GO" id="GO:0019631">
    <property type="term" value="P:quinate catabolic process"/>
    <property type="evidence" value="ECO:0007669"/>
    <property type="project" value="TreeGrafter"/>
</dbReference>
<feature type="binding site" evidence="7 9">
    <location>
        <position position="98"/>
    </location>
    <ligand>
        <name>substrate</name>
    </ligand>
</feature>
<evidence type="ECO:0000256" key="1">
    <source>
        <dbReference type="ARBA" id="ARBA00001864"/>
    </source>
</evidence>
<feature type="active site" description="Proton acceptor" evidence="7 8">
    <location>
        <position position="29"/>
    </location>
</feature>
<organism evidence="11 12">
    <name type="scientific">Candidatus Nomurabacteria bacterium RIFCSPLOWO2_01_FULL_40_18</name>
    <dbReference type="NCBI Taxonomy" id="1801773"/>
    <lineage>
        <taxon>Bacteria</taxon>
        <taxon>Candidatus Nomuraibacteriota</taxon>
    </lineage>
</organism>
<dbReference type="SUPFAM" id="SSF52304">
    <property type="entry name" value="Type II 3-dehydroquinate dehydratase"/>
    <property type="match status" value="1"/>
</dbReference>
<comment type="subunit">
    <text evidence="4 7">Homododecamer.</text>
</comment>
<keyword evidence="7" id="KW-0028">Amino-acid biosynthesis</keyword>
<evidence type="ECO:0000256" key="7">
    <source>
        <dbReference type="HAMAP-Rule" id="MF_00169"/>
    </source>
</evidence>
<feature type="binding site" evidence="7 9">
    <location>
        <position position="91"/>
    </location>
    <ligand>
        <name>substrate</name>
    </ligand>
</feature>
<dbReference type="NCBIfam" id="NF003807">
    <property type="entry name" value="PRK05395.1-4"/>
    <property type="match status" value="1"/>
</dbReference>
<comment type="function">
    <text evidence="7">Catalyzes a trans-dehydration via an enolate intermediate.</text>
</comment>
<evidence type="ECO:0000256" key="10">
    <source>
        <dbReference type="PIRSR" id="PIRSR001399-3"/>
    </source>
</evidence>
<dbReference type="PANTHER" id="PTHR21272:SF3">
    <property type="entry name" value="CATABOLIC 3-DEHYDROQUINASE"/>
    <property type="match status" value="1"/>
</dbReference>
<evidence type="ECO:0000313" key="11">
    <source>
        <dbReference type="EMBL" id="OGI94920.1"/>
    </source>
</evidence>
<dbReference type="EMBL" id="MFUX01000004">
    <property type="protein sequence ID" value="OGI94920.1"/>
    <property type="molecule type" value="Genomic_DNA"/>
</dbReference>
<evidence type="ECO:0000256" key="2">
    <source>
        <dbReference type="ARBA" id="ARBA00004902"/>
    </source>
</evidence>
<dbReference type="AlphaFoldDB" id="A0A1F6XL60"/>
<dbReference type="GO" id="GO:0009423">
    <property type="term" value="P:chorismate biosynthetic process"/>
    <property type="evidence" value="ECO:0007669"/>
    <property type="project" value="UniProtKB-UniRule"/>
</dbReference>
<dbReference type="GO" id="GO:0003855">
    <property type="term" value="F:3-dehydroquinate dehydratase activity"/>
    <property type="evidence" value="ECO:0007669"/>
    <property type="project" value="UniProtKB-UniRule"/>
</dbReference>
<dbReference type="InterPro" id="IPR036441">
    <property type="entry name" value="DHquinase_II_sf"/>
</dbReference>
<evidence type="ECO:0000256" key="9">
    <source>
        <dbReference type="PIRSR" id="PIRSR001399-2"/>
    </source>
</evidence>
<feature type="active site" description="Proton donor" evidence="7 8">
    <location>
        <position position="114"/>
    </location>
</feature>
<dbReference type="InterPro" id="IPR018509">
    <property type="entry name" value="DHquinase_II_CS"/>
</dbReference>
<comment type="catalytic activity">
    <reaction evidence="1 7">
        <text>3-dehydroquinate = 3-dehydroshikimate + H2O</text>
        <dbReference type="Rhea" id="RHEA:21096"/>
        <dbReference type="ChEBI" id="CHEBI:15377"/>
        <dbReference type="ChEBI" id="CHEBI:16630"/>
        <dbReference type="ChEBI" id="CHEBI:32364"/>
        <dbReference type="EC" id="4.2.1.10"/>
    </reaction>
</comment>
<evidence type="ECO:0000256" key="3">
    <source>
        <dbReference type="ARBA" id="ARBA00011037"/>
    </source>
</evidence>
<feature type="site" description="Transition state stabilizer" evidence="7 10">
    <location>
        <position position="24"/>
    </location>
</feature>
<evidence type="ECO:0000313" key="12">
    <source>
        <dbReference type="Proteomes" id="UP000176629"/>
    </source>
</evidence>
<feature type="binding site" evidence="7 9">
    <location>
        <position position="125"/>
    </location>
    <ligand>
        <name>substrate</name>
    </ligand>
</feature>
<proteinExistence type="inferred from homology"/>
<dbReference type="PROSITE" id="PS01029">
    <property type="entry name" value="DEHYDROQUINASE_II"/>
    <property type="match status" value="1"/>
</dbReference>
<dbReference type="UniPathway" id="UPA00053">
    <property type="reaction ID" value="UER00086"/>
</dbReference>
<dbReference type="Proteomes" id="UP000176629">
    <property type="component" value="Unassembled WGS sequence"/>
</dbReference>
<comment type="caution">
    <text evidence="11">The sequence shown here is derived from an EMBL/GenBank/DDBJ whole genome shotgun (WGS) entry which is preliminary data.</text>
</comment>
<gene>
    <name evidence="7" type="primary">aroQ</name>
    <name evidence="11" type="ORF">A3A03_01055</name>
</gene>
<dbReference type="Gene3D" id="3.40.50.9100">
    <property type="entry name" value="Dehydroquinase, class II"/>
    <property type="match status" value="1"/>
</dbReference>
<dbReference type="Pfam" id="PF01220">
    <property type="entry name" value="DHquinase_II"/>
    <property type="match status" value="1"/>
</dbReference>
<dbReference type="GO" id="GO:0009073">
    <property type="term" value="P:aromatic amino acid family biosynthetic process"/>
    <property type="evidence" value="ECO:0007669"/>
    <property type="project" value="UniProtKB-KW"/>
</dbReference>
<dbReference type="GO" id="GO:0008652">
    <property type="term" value="P:amino acid biosynthetic process"/>
    <property type="evidence" value="ECO:0007669"/>
    <property type="project" value="UniProtKB-KW"/>
</dbReference>
<evidence type="ECO:0000256" key="6">
    <source>
        <dbReference type="ARBA" id="ARBA00023239"/>
    </source>
</evidence>
<dbReference type="CDD" id="cd00466">
    <property type="entry name" value="DHQase_II"/>
    <property type="match status" value="1"/>
</dbReference>
<name>A0A1F6XL60_9BACT</name>
<evidence type="ECO:0000256" key="5">
    <source>
        <dbReference type="ARBA" id="ARBA00012060"/>
    </source>
</evidence>
<dbReference type="STRING" id="1801773.A3A03_01055"/>
<feature type="binding site" evidence="7 9">
    <location>
        <begin position="115"/>
        <end position="116"/>
    </location>
    <ligand>
        <name>substrate</name>
    </ligand>
</feature>
<accession>A0A1F6XL60</accession>
<dbReference type="InterPro" id="IPR001874">
    <property type="entry name" value="DHquinase_II"/>
</dbReference>
<dbReference type="HAMAP" id="MF_00169">
    <property type="entry name" value="AroQ"/>
    <property type="match status" value="1"/>
</dbReference>
<keyword evidence="7" id="KW-0057">Aromatic amino acid biosynthesis</keyword>
<comment type="pathway">
    <text evidence="2 7">Metabolic intermediate biosynthesis; chorismate biosynthesis; chorismate from D-erythrose 4-phosphate and phosphoenolpyruvate: step 3/7.</text>
</comment>
<dbReference type="PIRSF" id="PIRSF001399">
    <property type="entry name" value="DHquinase_II"/>
    <property type="match status" value="1"/>
</dbReference>
<evidence type="ECO:0000256" key="4">
    <source>
        <dbReference type="ARBA" id="ARBA00011193"/>
    </source>
</evidence>
<protein>
    <recommendedName>
        <fullName evidence="5 7">3-dehydroquinate dehydratase</fullName>
        <shortName evidence="7">3-dehydroquinase</shortName>
        <ecNumber evidence="5 7">4.2.1.10</ecNumber>
    </recommendedName>
    <alternativeName>
        <fullName evidence="7">Type II DHQase</fullName>
    </alternativeName>
</protein>
<evidence type="ECO:0000256" key="8">
    <source>
        <dbReference type="PIRSR" id="PIRSR001399-1"/>
    </source>
</evidence>